<reference evidence="2" key="1">
    <citation type="submission" date="2005-09" db="EMBL/GenBank/DDBJ databases">
        <authorList>
            <person name="Mural R.J."/>
            <person name="Li P.W."/>
            <person name="Adams M.D."/>
            <person name="Amanatides P.G."/>
            <person name="Baden-Tillson H."/>
            <person name="Barnstead M."/>
            <person name="Chin S.H."/>
            <person name="Dew I."/>
            <person name="Evans C.A."/>
            <person name="Ferriera S."/>
            <person name="Flanigan M."/>
            <person name="Fosler C."/>
            <person name="Glodek A."/>
            <person name="Gu Z."/>
            <person name="Holt R.A."/>
            <person name="Jennings D."/>
            <person name="Kraft C.L."/>
            <person name="Lu F."/>
            <person name="Nguyen T."/>
            <person name="Nusskern D.R."/>
            <person name="Pfannkoch C.M."/>
            <person name="Sitter C."/>
            <person name="Sutton G.G."/>
            <person name="Venter J.C."/>
            <person name="Wang Z."/>
            <person name="Woodage T."/>
            <person name="Zheng X.H."/>
            <person name="Zhong F."/>
        </authorList>
    </citation>
    <scope>NUCLEOTIDE SEQUENCE [LARGE SCALE GENOMIC DNA]</scope>
    <source>
        <strain>BN</strain>
        <strain evidence="2">Sprague-Dawley</strain>
    </source>
</reference>
<name>A6I0N6_RAT</name>
<evidence type="ECO:0000313" key="2">
    <source>
        <dbReference type="Proteomes" id="UP000234681"/>
    </source>
</evidence>
<dbReference type="EMBL" id="CH473953">
    <property type="protein sequence ID" value="EDM13017.1"/>
    <property type="molecule type" value="Genomic_DNA"/>
</dbReference>
<accession>A6I0N6</accession>
<sequence>MMFSSGWSHCC</sequence>
<proteinExistence type="predicted"/>
<dbReference type="Proteomes" id="UP000234681">
    <property type="component" value="Chromosome 1"/>
</dbReference>
<evidence type="ECO:0000313" key="1">
    <source>
        <dbReference type="EMBL" id="EDM13017.1"/>
    </source>
</evidence>
<protein>
    <submittedName>
        <fullName evidence="1">RCG47278</fullName>
    </submittedName>
</protein>
<gene>
    <name evidence="1" type="ORF">rCG_47278</name>
</gene>
<organism evidence="1 2">
    <name type="scientific">Rattus norvegicus</name>
    <name type="common">Rat</name>
    <dbReference type="NCBI Taxonomy" id="10116"/>
    <lineage>
        <taxon>Eukaryota</taxon>
        <taxon>Metazoa</taxon>
        <taxon>Chordata</taxon>
        <taxon>Craniata</taxon>
        <taxon>Vertebrata</taxon>
        <taxon>Euteleostomi</taxon>
        <taxon>Mammalia</taxon>
        <taxon>Eutheria</taxon>
        <taxon>Euarchontoglires</taxon>
        <taxon>Glires</taxon>
        <taxon>Rodentia</taxon>
        <taxon>Myomorpha</taxon>
        <taxon>Muroidea</taxon>
        <taxon>Muridae</taxon>
        <taxon>Murinae</taxon>
        <taxon>Rattus</taxon>
    </lineage>
</organism>